<feature type="non-terminal residue" evidence="2">
    <location>
        <position position="1"/>
    </location>
</feature>
<organism evidence="2 3">
    <name type="scientific">Cirrhinus mrigala</name>
    <name type="common">Mrigala</name>
    <dbReference type="NCBI Taxonomy" id="683832"/>
    <lineage>
        <taxon>Eukaryota</taxon>
        <taxon>Metazoa</taxon>
        <taxon>Chordata</taxon>
        <taxon>Craniata</taxon>
        <taxon>Vertebrata</taxon>
        <taxon>Euteleostomi</taxon>
        <taxon>Actinopterygii</taxon>
        <taxon>Neopterygii</taxon>
        <taxon>Teleostei</taxon>
        <taxon>Ostariophysi</taxon>
        <taxon>Cypriniformes</taxon>
        <taxon>Cyprinidae</taxon>
        <taxon>Labeoninae</taxon>
        <taxon>Labeonini</taxon>
        <taxon>Cirrhinus</taxon>
    </lineage>
</organism>
<dbReference type="InterPro" id="IPR000679">
    <property type="entry name" value="Znf_GATA"/>
</dbReference>
<evidence type="ECO:0000313" key="3">
    <source>
        <dbReference type="Proteomes" id="UP001529510"/>
    </source>
</evidence>
<proteinExistence type="predicted"/>
<feature type="domain" description="GATA-type" evidence="1">
    <location>
        <begin position="2"/>
        <end position="43"/>
    </location>
</feature>
<dbReference type="EMBL" id="JAMKFB020000012">
    <property type="protein sequence ID" value="KAL0179475.1"/>
    <property type="molecule type" value="Genomic_DNA"/>
</dbReference>
<keyword evidence="3" id="KW-1185">Reference proteome</keyword>
<sequence length="52" mass="5934">VQSAQWYSWGPPNMQCRLCVSCWMYWKKYGGLKMPSRAEGAEEKTPPSPAPN</sequence>
<protein>
    <recommendedName>
        <fullName evidence="1">GATA-type domain-containing protein</fullName>
    </recommendedName>
</protein>
<name>A0ABD0PZM0_CIRMR</name>
<gene>
    <name evidence="2" type="ORF">M9458_024917</name>
</gene>
<dbReference type="SMART" id="SM00401">
    <property type="entry name" value="ZnF_GATA"/>
    <property type="match status" value="1"/>
</dbReference>
<evidence type="ECO:0000259" key="1">
    <source>
        <dbReference type="SMART" id="SM00401"/>
    </source>
</evidence>
<comment type="caution">
    <text evidence="2">The sequence shown here is derived from an EMBL/GenBank/DDBJ whole genome shotgun (WGS) entry which is preliminary data.</text>
</comment>
<dbReference type="AlphaFoldDB" id="A0ABD0PZM0"/>
<dbReference type="Pfam" id="PF00320">
    <property type="entry name" value="GATA"/>
    <property type="match status" value="1"/>
</dbReference>
<evidence type="ECO:0000313" key="2">
    <source>
        <dbReference type="EMBL" id="KAL0179475.1"/>
    </source>
</evidence>
<feature type="non-terminal residue" evidence="2">
    <location>
        <position position="52"/>
    </location>
</feature>
<accession>A0ABD0PZM0</accession>
<reference evidence="2 3" key="1">
    <citation type="submission" date="2024-05" db="EMBL/GenBank/DDBJ databases">
        <title>Genome sequencing and assembly of Indian major carp, Cirrhinus mrigala (Hamilton, 1822).</title>
        <authorList>
            <person name="Mohindra V."/>
            <person name="Chowdhury L.M."/>
            <person name="Lal K."/>
            <person name="Jena J.K."/>
        </authorList>
    </citation>
    <scope>NUCLEOTIDE SEQUENCE [LARGE SCALE GENOMIC DNA]</scope>
    <source>
        <strain evidence="2">CM1030</strain>
        <tissue evidence="2">Blood</tissue>
    </source>
</reference>
<dbReference type="Proteomes" id="UP001529510">
    <property type="component" value="Unassembled WGS sequence"/>
</dbReference>